<evidence type="ECO:0000313" key="4">
    <source>
        <dbReference type="EMBL" id="GAY24460.1"/>
    </source>
</evidence>
<evidence type="ECO:0000259" key="2">
    <source>
        <dbReference type="Pfam" id="PF00725"/>
    </source>
</evidence>
<dbReference type="Gene3D" id="1.10.1040.10">
    <property type="entry name" value="N-(1-d-carboxylethyl)-l-norvaline Dehydrogenase, domain 2"/>
    <property type="match status" value="1"/>
</dbReference>
<dbReference type="InterPro" id="IPR006108">
    <property type="entry name" value="3HC_DH_C"/>
</dbReference>
<reference evidence="4 5" key="2">
    <citation type="journal article" date="2013" name="Environ. Sci. Technol.">
        <title>The 4-tert-butylphenol-utilizing bacterium Sphingobium fuliginis OMI can degrade bisphenols via phenolic ring hydroxylation and meta-cleavage pathway.</title>
        <authorList>
            <person name="Ogata Y."/>
            <person name="Goda S."/>
            <person name="Toyama T."/>
            <person name="Sei K."/>
            <person name="Ike M."/>
        </authorList>
    </citation>
    <scope>NUCLEOTIDE SEQUENCE [LARGE SCALE GENOMIC DNA]</scope>
    <source>
        <strain evidence="4 5">OMI</strain>
    </source>
</reference>
<proteinExistence type="predicted"/>
<organism evidence="4 5">
    <name type="scientific">Sphingobium fuliginis (strain ATCC 27551)</name>
    <dbReference type="NCBI Taxonomy" id="336203"/>
    <lineage>
        <taxon>Bacteria</taxon>
        <taxon>Pseudomonadati</taxon>
        <taxon>Pseudomonadota</taxon>
        <taxon>Alphaproteobacteria</taxon>
        <taxon>Sphingomonadales</taxon>
        <taxon>Sphingomonadaceae</taxon>
        <taxon>Sphingobium</taxon>
    </lineage>
</organism>
<dbReference type="InterPro" id="IPR008927">
    <property type="entry name" value="6-PGluconate_DH-like_C_sf"/>
</dbReference>
<evidence type="ECO:0000259" key="3">
    <source>
        <dbReference type="Pfam" id="PF02737"/>
    </source>
</evidence>
<dbReference type="PANTHER" id="PTHR48075:SF5">
    <property type="entry name" value="3-HYDROXYBUTYRYL-COA DEHYDROGENASE"/>
    <property type="match status" value="1"/>
</dbReference>
<feature type="domain" description="3-hydroxyacyl-CoA dehydrogenase C-terminal" evidence="2">
    <location>
        <begin position="196"/>
        <end position="255"/>
    </location>
</feature>
<feature type="domain" description="3-hydroxyacyl-CoA dehydrogenase NAD binding" evidence="3">
    <location>
        <begin position="15"/>
        <end position="191"/>
    </location>
</feature>
<name>A0A292ZNJ6_SPHSA</name>
<comment type="caution">
    <text evidence="4">The sequence shown here is derived from an EMBL/GenBank/DDBJ whole genome shotgun (WGS) entry which is preliminary data.</text>
</comment>
<dbReference type="PANTHER" id="PTHR48075">
    <property type="entry name" value="3-HYDROXYACYL-COA DEHYDROGENASE FAMILY PROTEIN"/>
    <property type="match status" value="1"/>
</dbReference>
<dbReference type="Proteomes" id="UP000221538">
    <property type="component" value="Unassembled WGS sequence"/>
</dbReference>
<dbReference type="Pfam" id="PF02737">
    <property type="entry name" value="3HCDH_N"/>
    <property type="match status" value="1"/>
</dbReference>
<dbReference type="SUPFAM" id="SSF48179">
    <property type="entry name" value="6-phosphogluconate dehydrogenase C-terminal domain-like"/>
    <property type="match status" value="1"/>
</dbReference>
<gene>
    <name evidence="4" type="ORF">SFOMI_5040</name>
</gene>
<evidence type="ECO:0000256" key="1">
    <source>
        <dbReference type="ARBA" id="ARBA00023002"/>
    </source>
</evidence>
<dbReference type="Gene3D" id="3.40.50.720">
    <property type="entry name" value="NAD(P)-binding Rossmann-like Domain"/>
    <property type="match status" value="1"/>
</dbReference>
<reference evidence="4 5" key="1">
    <citation type="journal article" date="2013" name="Biodegradation">
        <title>Occurrence of 4-tert-butylphenol (4-t-BP) biodegradation in an aquatic sample caused by the presence of Spirodela polyrrhiza and isolation of a 4-t-BP-utilizing bacterium.</title>
        <authorList>
            <person name="Ogata Y."/>
            <person name="Toyama T."/>
            <person name="Yu N."/>
            <person name="Wang X."/>
            <person name="Sei K."/>
            <person name="Ike M."/>
        </authorList>
    </citation>
    <scope>NUCLEOTIDE SEQUENCE [LARGE SCALE GENOMIC DNA]</scope>
    <source>
        <strain evidence="4 5">OMI</strain>
    </source>
</reference>
<accession>A0A292ZNJ6</accession>
<dbReference type="GO" id="GO:0006631">
    <property type="term" value="P:fatty acid metabolic process"/>
    <property type="evidence" value="ECO:0007669"/>
    <property type="project" value="InterPro"/>
</dbReference>
<dbReference type="AlphaFoldDB" id="A0A292ZNJ6"/>
<sequence>MIAMAAYRDADSISTVAAIGGGVIGNGWVAAFLGSGRAVRLYDPMPGAGERTRAHVAGAWDQMVELGLAQADDDWSVRLSVHDTVADALAGADFVQESTPERTEVKQALFADLDRLAPADVLIASSTSSLPVTELQAGLATADRFVLGHPFNPVHLIPLVEVGGGEWTAEEAVDTAFALYAAMGKQPIRLKREIFGHIGNRLTAAMFREAVRLVAEGYASVGDIDKAMKHSFALKWAIQGQFTTFHTSGGAGGLAEFLPKFGPGIVRRWESMADPPLADPALQAMLVEQMEEAAAGRSVAEIAARQDEKLMQMLKLLAPDNEQ</sequence>
<dbReference type="EC" id="1.1.1.35" evidence="4"/>
<evidence type="ECO:0000313" key="5">
    <source>
        <dbReference type="Proteomes" id="UP000221538"/>
    </source>
</evidence>
<dbReference type="GO" id="GO:0070403">
    <property type="term" value="F:NAD+ binding"/>
    <property type="evidence" value="ECO:0007669"/>
    <property type="project" value="InterPro"/>
</dbReference>
<dbReference type="InterPro" id="IPR006176">
    <property type="entry name" value="3-OHacyl-CoA_DH_NAD-bd"/>
</dbReference>
<protein>
    <submittedName>
        <fullName evidence="4">3-hydroxyacyl-CoA dehydrogenase</fullName>
        <ecNumber evidence="4">1.1.1.35</ecNumber>
    </submittedName>
</protein>
<dbReference type="SUPFAM" id="SSF51735">
    <property type="entry name" value="NAD(P)-binding Rossmann-fold domains"/>
    <property type="match status" value="1"/>
</dbReference>
<dbReference type="InterPro" id="IPR013328">
    <property type="entry name" value="6PGD_dom2"/>
</dbReference>
<dbReference type="InterPro" id="IPR036291">
    <property type="entry name" value="NAD(P)-bd_dom_sf"/>
</dbReference>
<keyword evidence="1 4" id="KW-0560">Oxidoreductase</keyword>
<dbReference type="EMBL" id="BEWI01000032">
    <property type="protein sequence ID" value="GAY24460.1"/>
    <property type="molecule type" value="Genomic_DNA"/>
</dbReference>
<dbReference type="GO" id="GO:0003857">
    <property type="term" value="F:(3S)-3-hydroxyacyl-CoA dehydrogenase (NAD+) activity"/>
    <property type="evidence" value="ECO:0007669"/>
    <property type="project" value="UniProtKB-EC"/>
</dbReference>
<dbReference type="Pfam" id="PF00725">
    <property type="entry name" value="3HCDH"/>
    <property type="match status" value="1"/>
</dbReference>